<evidence type="ECO:0000256" key="1">
    <source>
        <dbReference type="SAM" id="MobiDB-lite"/>
    </source>
</evidence>
<sequence length="577" mass="60138">MSAKYQGKTASQVPISQHPAFSAIVALWFAALLGIGSLVLPAVLFESLFEATGIAAVIPAAAAPLGVAARIVIALVFAALGVAGGLYISRKVASAQGGVRSAPRRTRSTPVAPRDDLAKRPLSAREELGMDSFDDPVETPRAAPIAGRRRALSVTDESGPSELLESTDLPTDTAGIEFAEDVAAPLSTPFQAPADDALDLGAFADEGASEAPPAEEALPFASPADTPPFAEPANPFAEPVEAEEARPFDVAPTPTPPFAPPIDQVDTIGADLAEDDDRAQTETECAAAPSQSDSTEEDGDSEDGALADLSITELVDRFALSLQRAAERSIAESELQPEADPAEEPSLPRYVPDLGVEASEAPRFASSVSAADMAPEPEADPFAATVQIPAEPFESVPAALRPVSTEDEGEAERENDELSLTLPLTREARPFDRPAPGAVEGGVQFGAVASNEFDGEETADHDVHDIATDDGCGSLLDIRSQPRDHEFVRIDDEPEADTDDHPEPVVVFPGQDERRAAPAVDGPARDAEGSVQTAGARPFDAPANGGVAGRRGAVDEAQAERALREALQKLQRLSGAA</sequence>
<evidence type="ECO:0000313" key="3">
    <source>
        <dbReference type="EMBL" id="AKM08698.1"/>
    </source>
</evidence>
<reference evidence="3 4" key="1">
    <citation type="submission" date="2015-06" db="EMBL/GenBank/DDBJ databases">
        <authorList>
            <person name="Kim K.M."/>
        </authorList>
    </citation>
    <scope>NUCLEOTIDE SEQUENCE [LARGE SCALE GENOMIC DNA]</scope>
    <source>
        <strain evidence="3 4">KCTC 22370</strain>
    </source>
</reference>
<feature type="compositionally biased region" description="Low complexity" evidence="1">
    <location>
        <begin position="208"/>
        <end position="224"/>
    </location>
</feature>
<keyword evidence="4" id="KW-1185">Reference proteome</keyword>
<feature type="region of interest" description="Disordered" evidence="1">
    <location>
        <begin position="326"/>
        <end position="441"/>
    </location>
</feature>
<dbReference type="KEGG" id="amx:AM2010_2643"/>
<feature type="compositionally biased region" description="Acidic residues" evidence="1">
    <location>
        <begin position="405"/>
        <end position="417"/>
    </location>
</feature>
<feature type="region of interest" description="Disordered" evidence="1">
    <location>
        <begin position="98"/>
        <end position="168"/>
    </location>
</feature>
<feature type="compositionally biased region" description="Low complexity" evidence="1">
    <location>
        <begin position="370"/>
        <end position="384"/>
    </location>
</feature>
<feature type="region of interest" description="Disordered" evidence="1">
    <location>
        <begin position="492"/>
        <end position="553"/>
    </location>
</feature>
<keyword evidence="2" id="KW-0472">Membrane</keyword>
<organism evidence="3 4">
    <name type="scientific">Pelagerythrobacter marensis</name>
    <dbReference type="NCBI Taxonomy" id="543877"/>
    <lineage>
        <taxon>Bacteria</taxon>
        <taxon>Pseudomonadati</taxon>
        <taxon>Pseudomonadota</taxon>
        <taxon>Alphaproteobacteria</taxon>
        <taxon>Sphingomonadales</taxon>
        <taxon>Erythrobacteraceae</taxon>
        <taxon>Pelagerythrobacter</taxon>
    </lineage>
</organism>
<feature type="compositionally biased region" description="Basic and acidic residues" evidence="1">
    <location>
        <begin position="113"/>
        <end position="128"/>
    </location>
</feature>
<feature type="transmembrane region" description="Helical" evidence="2">
    <location>
        <begin position="65"/>
        <end position="88"/>
    </location>
</feature>
<evidence type="ECO:0000256" key="2">
    <source>
        <dbReference type="SAM" id="Phobius"/>
    </source>
</evidence>
<name>A0A0G3XEB3_9SPHN</name>
<accession>A0A0G3XEB3</accession>
<dbReference type="OrthoDB" id="7505157at2"/>
<keyword evidence="2" id="KW-1133">Transmembrane helix</keyword>
<dbReference type="Proteomes" id="UP000037643">
    <property type="component" value="Chromosome"/>
</dbReference>
<feature type="compositionally biased region" description="Acidic residues" evidence="1">
    <location>
        <begin position="294"/>
        <end position="305"/>
    </location>
</feature>
<keyword evidence="2" id="KW-0812">Transmembrane</keyword>
<gene>
    <name evidence="3" type="ORF">AM2010_2643</name>
</gene>
<protein>
    <submittedName>
        <fullName evidence="3">Uncharacterized protein</fullName>
    </submittedName>
</protein>
<dbReference type="AlphaFoldDB" id="A0A0G3XEB3"/>
<dbReference type="RefSeq" id="WP_047807482.1">
    <property type="nucleotide sequence ID" value="NZ_CP011805.1"/>
</dbReference>
<feature type="region of interest" description="Disordered" evidence="1">
    <location>
        <begin position="208"/>
        <end position="308"/>
    </location>
</feature>
<dbReference type="EMBL" id="CP011805">
    <property type="protein sequence ID" value="AKM08698.1"/>
    <property type="molecule type" value="Genomic_DNA"/>
</dbReference>
<proteinExistence type="predicted"/>
<dbReference type="PATRIC" id="fig|543877.4.peg.2682"/>
<evidence type="ECO:0000313" key="4">
    <source>
        <dbReference type="Proteomes" id="UP000037643"/>
    </source>
</evidence>
<dbReference type="STRING" id="543877.AM2010_2643"/>
<feature type="transmembrane region" description="Helical" evidence="2">
    <location>
        <begin position="21"/>
        <end position="45"/>
    </location>
</feature>